<keyword evidence="5 6" id="KW-0472">Membrane</keyword>
<feature type="transmembrane region" description="Helical" evidence="6">
    <location>
        <begin position="32"/>
        <end position="51"/>
    </location>
</feature>
<feature type="transmembrane region" description="Helical" evidence="6">
    <location>
        <begin position="272"/>
        <end position="289"/>
    </location>
</feature>
<accession>A0A3B7MS10</accession>
<dbReference type="InterPro" id="IPR050638">
    <property type="entry name" value="AA-Vitamin_Transporters"/>
</dbReference>
<keyword evidence="4 6" id="KW-1133">Transmembrane helix</keyword>
<feature type="transmembrane region" description="Helical" evidence="6">
    <location>
        <begin position="156"/>
        <end position="175"/>
    </location>
</feature>
<feature type="transmembrane region" description="Helical" evidence="6">
    <location>
        <begin position="71"/>
        <end position="89"/>
    </location>
</feature>
<dbReference type="AlphaFoldDB" id="A0A3B7MS10"/>
<feature type="transmembrane region" description="Helical" evidence="6">
    <location>
        <begin position="95"/>
        <end position="114"/>
    </location>
</feature>
<keyword evidence="3 6" id="KW-0812">Transmembrane</keyword>
<evidence type="ECO:0000256" key="1">
    <source>
        <dbReference type="ARBA" id="ARBA00004141"/>
    </source>
</evidence>
<feature type="transmembrane region" description="Helical" evidence="6">
    <location>
        <begin position="216"/>
        <end position="236"/>
    </location>
</feature>
<dbReference type="RefSeq" id="WP_119050292.1">
    <property type="nucleotide sequence ID" value="NZ_CP032157.1"/>
</dbReference>
<feature type="transmembrane region" description="Helical" evidence="6">
    <location>
        <begin position="126"/>
        <end position="144"/>
    </location>
</feature>
<feature type="domain" description="EamA" evidence="7">
    <location>
        <begin position="155"/>
        <end position="289"/>
    </location>
</feature>
<evidence type="ECO:0000256" key="2">
    <source>
        <dbReference type="ARBA" id="ARBA00007362"/>
    </source>
</evidence>
<evidence type="ECO:0000256" key="6">
    <source>
        <dbReference type="SAM" id="Phobius"/>
    </source>
</evidence>
<comment type="similarity">
    <text evidence="2">Belongs to the EamA transporter family.</text>
</comment>
<feature type="transmembrane region" description="Helical" evidence="6">
    <location>
        <begin position="5"/>
        <end position="26"/>
    </location>
</feature>
<dbReference type="EMBL" id="CP032157">
    <property type="protein sequence ID" value="AXY74405.1"/>
    <property type="molecule type" value="Genomic_DNA"/>
</dbReference>
<proteinExistence type="inferred from homology"/>
<dbReference type="KEGG" id="pseg:D3H65_10640"/>
<dbReference type="InterPro" id="IPR037185">
    <property type="entry name" value="EmrE-like"/>
</dbReference>
<evidence type="ECO:0000313" key="9">
    <source>
        <dbReference type="Proteomes" id="UP000263900"/>
    </source>
</evidence>
<dbReference type="OrthoDB" id="3180815at2"/>
<sequence length="299" mass="32822">MTKHILMVFAGACSFGILSTFVKLAYREGYAAAEISVSQAFTGMLVLWLWVWLRSKKQHTSLSLQPIRSCWWQVLLTGAAIGLTTFLYYVSVHYIPASIAIILLMQFTWMGVLLDRIFFKKKADAIQLITIVIILTGTIMASGMDKTQMDGAFIKGCLYALASAFLYALYVVANSRYGNALPAPQKSALIMTGSTLGILIVNFQQLSVSHHFDTGLIKWALFLAVFGTIIPPVLFAKAIPQIGAGTSAIIMTAELPVAICCAHLILGEEISKVQWAGIIIMLLAIIWMNRQKNKPGLLT</sequence>
<comment type="subcellular location">
    <subcellularLocation>
        <location evidence="1">Membrane</location>
        <topology evidence="1">Multi-pass membrane protein</topology>
    </subcellularLocation>
</comment>
<evidence type="ECO:0000256" key="3">
    <source>
        <dbReference type="ARBA" id="ARBA00022692"/>
    </source>
</evidence>
<evidence type="ECO:0000313" key="8">
    <source>
        <dbReference type="EMBL" id="AXY74405.1"/>
    </source>
</evidence>
<feature type="transmembrane region" description="Helical" evidence="6">
    <location>
        <begin position="248"/>
        <end position="266"/>
    </location>
</feature>
<name>A0A3B7MS10_9BACT</name>
<dbReference type="Pfam" id="PF00892">
    <property type="entry name" value="EamA"/>
    <property type="match status" value="2"/>
</dbReference>
<dbReference type="PANTHER" id="PTHR32322:SF2">
    <property type="entry name" value="EAMA DOMAIN-CONTAINING PROTEIN"/>
    <property type="match status" value="1"/>
</dbReference>
<feature type="domain" description="EamA" evidence="7">
    <location>
        <begin position="4"/>
        <end position="142"/>
    </location>
</feature>
<dbReference type="GO" id="GO:0016020">
    <property type="term" value="C:membrane"/>
    <property type="evidence" value="ECO:0007669"/>
    <property type="project" value="UniProtKB-SubCell"/>
</dbReference>
<gene>
    <name evidence="8" type="ORF">D3H65_10640</name>
</gene>
<keyword evidence="9" id="KW-1185">Reference proteome</keyword>
<evidence type="ECO:0000256" key="4">
    <source>
        <dbReference type="ARBA" id="ARBA00022989"/>
    </source>
</evidence>
<dbReference type="PANTHER" id="PTHR32322">
    <property type="entry name" value="INNER MEMBRANE TRANSPORTER"/>
    <property type="match status" value="1"/>
</dbReference>
<protein>
    <submittedName>
        <fullName evidence="8">EamA/RhaT family transporter</fullName>
    </submittedName>
</protein>
<evidence type="ECO:0000256" key="5">
    <source>
        <dbReference type="ARBA" id="ARBA00023136"/>
    </source>
</evidence>
<feature type="transmembrane region" description="Helical" evidence="6">
    <location>
        <begin position="187"/>
        <end position="204"/>
    </location>
</feature>
<reference evidence="8 9" key="1">
    <citation type="submission" date="2018-09" db="EMBL/GenBank/DDBJ databases">
        <title>Genome sequencing of strain 6GH32-13.</title>
        <authorList>
            <person name="Weon H.-Y."/>
            <person name="Heo J."/>
            <person name="Kwon S.-W."/>
        </authorList>
    </citation>
    <scope>NUCLEOTIDE SEQUENCE [LARGE SCALE GENOMIC DNA]</scope>
    <source>
        <strain evidence="8 9">5GH32-13</strain>
    </source>
</reference>
<dbReference type="Proteomes" id="UP000263900">
    <property type="component" value="Chromosome"/>
</dbReference>
<organism evidence="8 9">
    <name type="scientific">Paraflavitalea soli</name>
    <dbReference type="NCBI Taxonomy" id="2315862"/>
    <lineage>
        <taxon>Bacteria</taxon>
        <taxon>Pseudomonadati</taxon>
        <taxon>Bacteroidota</taxon>
        <taxon>Chitinophagia</taxon>
        <taxon>Chitinophagales</taxon>
        <taxon>Chitinophagaceae</taxon>
        <taxon>Paraflavitalea</taxon>
    </lineage>
</organism>
<dbReference type="SUPFAM" id="SSF103481">
    <property type="entry name" value="Multidrug resistance efflux transporter EmrE"/>
    <property type="match status" value="2"/>
</dbReference>
<evidence type="ECO:0000259" key="7">
    <source>
        <dbReference type="Pfam" id="PF00892"/>
    </source>
</evidence>
<dbReference type="InterPro" id="IPR000620">
    <property type="entry name" value="EamA_dom"/>
</dbReference>